<keyword evidence="2" id="KW-0238">DNA-binding</keyword>
<dbReference type="EMBL" id="JAHESD010000083">
    <property type="protein sequence ID" value="MBT1706106.1"/>
    <property type="molecule type" value="Genomic_DNA"/>
</dbReference>
<evidence type="ECO:0000256" key="3">
    <source>
        <dbReference type="ARBA" id="ARBA00023163"/>
    </source>
</evidence>
<dbReference type="PANTHER" id="PTHR46796:SF13">
    <property type="entry name" value="HTH-TYPE TRANSCRIPTIONAL ACTIVATOR RHAS"/>
    <property type="match status" value="1"/>
</dbReference>
<reference evidence="5 6" key="1">
    <citation type="submission" date="2021-05" db="EMBL/GenBank/DDBJ databases">
        <title>A Polyphasic approach of four new species of the genus Ohtaekwangia: Ohtaekwangia histidinii sp. nov., Ohtaekwangia cretensis sp. nov., Ohtaekwangia indiensis sp. nov., Ohtaekwangia reichenbachii sp. nov. from diverse environment.</title>
        <authorList>
            <person name="Octaviana S."/>
        </authorList>
    </citation>
    <scope>NUCLEOTIDE SEQUENCE [LARGE SCALE GENOMIC DNA]</scope>
    <source>
        <strain evidence="5 6">PWU20</strain>
    </source>
</reference>
<dbReference type="InterPro" id="IPR018060">
    <property type="entry name" value="HTH_AraC"/>
</dbReference>
<comment type="caution">
    <text evidence="5">The sequence shown here is derived from an EMBL/GenBank/DDBJ whole genome shotgun (WGS) entry which is preliminary data.</text>
</comment>
<dbReference type="Pfam" id="PF12833">
    <property type="entry name" value="HTH_18"/>
    <property type="match status" value="1"/>
</dbReference>
<protein>
    <submittedName>
        <fullName evidence="5">Helix-turn-helix transcriptional regulator</fullName>
    </submittedName>
</protein>
<dbReference type="InterPro" id="IPR009057">
    <property type="entry name" value="Homeodomain-like_sf"/>
</dbReference>
<dbReference type="SMART" id="SM00342">
    <property type="entry name" value="HTH_ARAC"/>
    <property type="match status" value="1"/>
</dbReference>
<dbReference type="Pfam" id="PF20240">
    <property type="entry name" value="DUF6597"/>
    <property type="match status" value="1"/>
</dbReference>
<dbReference type="Proteomes" id="UP000772618">
    <property type="component" value="Unassembled WGS sequence"/>
</dbReference>
<name>A0ABS5VXX1_9BACT</name>
<evidence type="ECO:0000256" key="1">
    <source>
        <dbReference type="ARBA" id="ARBA00023015"/>
    </source>
</evidence>
<sequence>MIYKLYAPSPLLNEYVKFYHLLHFDLRGRSIPPTKVYFPHAEQCLTFDPRGRVTGLNRDTERQQRRSFSYLSRQQTSVYDLKFDEDYVMLKVVFQPGGLFRLFGTPLRKLGNDYVDADAVIPGVRHVNDQLANAITYEQMVGVVDRFLISRTSKAKPLLPFDKVLKMLDAGNPFQSIDWVASQACLSVRQLERKYDERIGVSPMLYHRIVRFNKAFSIKEKNPSLSWFTIALTCGYSDLSHLIKDFKQLAGSTPSQLAQEEAYSIHRQLNLV</sequence>
<evidence type="ECO:0000313" key="5">
    <source>
        <dbReference type="EMBL" id="MBT1706106.1"/>
    </source>
</evidence>
<keyword evidence="1" id="KW-0805">Transcription regulation</keyword>
<feature type="domain" description="HTH araC/xylS-type" evidence="4">
    <location>
        <begin position="162"/>
        <end position="260"/>
    </location>
</feature>
<dbReference type="Gene3D" id="1.10.10.60">
    <property type="entry name" value="Homeodomain-like"/>
    <property type="match status" value="1"/>
</dbReference>
<gene>
    <name evidence="5" type="ORF">KK060_22635</name>
</gene>
<dbReference type="PROSITE" id="PS01124">
    <property type="entry name" value="HTH_ARAC_FAMILY_2"/>
    <property type="match status" value="1"/>
</dbReference>
<keyword evidence="6" id="KW-1185">Reference proteome</keyword>
<dbReference type="InterPro" id="IPR046532">
    <property type="entry name" value="DUF6597"/>
</dbReference>
<evidence type="ECO:0000313" key="6">
    <source>
        <dbReference type="Proteomes" id="UP000772618"/>
    </source>
</evidence>
<dbReference type="InterPro" id="IPR050204">
    <property type="entry name" value="AraC_XylS_family_regulators"/>
</dbReference>
<dbReference type="SUPFAM" id="SSF46689">
    <property type="entry name" value="Homeodomain-like"/>
    <property type="match status" value="1"/>
</dbReference>
<dbReference type="RefSeq" id="WP_254157021.1">
    <property type="nucleotide sequence ID" value="NZ_JAHESD010000083.1"/>
</dbReference>
<evidence type="ECO:0000256" key="2">
    <source>
        <dbReference type="ARBA" id="ARBA00023125"/>
    </source>
</evidence>
<accession>A0ABS5VXX1</accession>
<organism evidence="5 6">
    <name type="scientific">Chryseosolibacter indicus</name>
    <dbReference type="NCBI Taxonomy" id="2782351"/>
    <lineage>
        <taxon>Bacteria</taxon>
        <taxon>Pseudomonadati</taxon>
        <taxon>Bacteroidota</taxon>
        <taxon>Cytophagia</taxon>
        <taxon>Cytophagales</taxon>
        <taxon>Chryseotaleaceae</taxon>
        <taxon>Chryseosolibacter</taxon>
    </lineage>
</organism>
<dbReference type="PANTHER" id="PTHR46796">
    <property type="entry name" value="HTH-TYPE TRANSCRIPTIONAL ACTIVATOR RHAS-RELATED"/>
    <property type="match status" value="1"/>
</dbReference>
<evidence type="ECO:0000259" key="4">
    <source>
        <dbReference type="PROSITE" id="PS01124"/>
    </source>
</evidence>
<keyword evidence="3" id="KW-0804">Transcription</keyword>
<proteinExistence type="predicted"/>